<evidence type="ECO:0000313" key="3">
    <source>
        <dbReference type="EMBL" id="MEQ2510242.1"/>
    </source>
</evidence>
<dbReference type="InterPro" id="IPR041985">
    <property type="entry name" value="Ribosomal_eL14_KOW"/>
</dbReference>
<dbReference type="Proteomes" id="UP001491552">
    <property type="component" value="Unassembled WGS sequence"/>
</dbReference>
<reference evidence="3 4" key="1">
    <citation type="submission" date="2024-03" db="EMBL/GenBank/DDBJ databases">
        <title>Human intestinal bacterial collection.</title>
        <authorList>
            <person name="Pauvert C."/>
            <person name="Hitch T.C.A."/>
            <person name="Clavel T."/>
        </authorList>
    </citation>
    <scope>NUCLEOTIDE SEQUENCE [LARGE SCALE GENOMIC DNA]</scope>
    <source>
        <strain evidence="3 4">CLA-AA-H192</strain>
    </source>
</reference>
<dbReference type="EMBL" id="JBBMFF010000139">
    <property type="protein sequence ID" value="MEQ2510242.1"/>
    <property type="molecule type" value="Genomic_DNA"/>
</dbReference>
<proteinExistence type="predicted"/>
<evidence type="ECO:0000256" key="1">
    <source>
        <dbReference type="ARBA" id="ARBA00022980"/>
    </source>
</evidence>
<dbReference type="InterPro" id="IPR008991">
    <property type="entry name" value="Translation_prot_SH3-like_sf"/>
</dbReference>
<dbReference type="RefSeq" id="WP_349134946.1">
    <property type="nucleotide sequence ID" value="NZ_JBBMFF010000139.1"/>
</dbReference>
<gene>
    <name evidence="3" type="ORF">WMO66_03095</name>
</gene>
<name>A0ABV1G4G5_9FIRM</name>
<keyword evidence="2" id="KW-0687">Ribonucleoprotein</keyword>
<evidence type="ECO:0000313" key="4">
    <source>
        <dbReference type="Proteomes" id="UP001491552"/>
    </source>
</evidence>
<dbReference type="CDD" id="cd06088">
    <property type="entry name" value="KOW_RPL14"/>
    <property type="match status" value="1"/>
</dbReference>
<dbReference type="SUPFAM" id="SSF50104">
    <property type="entry name" value="Translation proteins SH3-like domain"/>
    <property type="match status" value="1"/>
</dbReference>
<protein>
    <submittedName>
        <fullName evidence="3">KOW domain-containing RNA-binding protein</fullName>
    </submittedName>
</protein>
<keyword evidence="1" id="KW-0689">Ribosomal protein</keyword>
<evidence type="ECO:0000256" key="2">
    <source>
        <dbReference type="ARBA" id="ARBA00023274"/>
    </source>
</evidence>
<organism evidence="3 4">
    <name type="scientific">Faecousia intestinalis</name>
    <dbReference type="NCBI Taxonomy" id="3133167"/>
    <lineage>
        <taxon>Bacteria</taxon>
        <taxon>Bacillati</taxon>
        <taxon>Bacillota</taxon>
        <taxon>Clostridia</taxon>
        <taxon>Eubacteriales</taxon>
        <taxon>Oscillospiraceae</taxon>
        <taxon>Faecousia</taxon>
    </lineage>
</organism>
<accession>A0ABV1G4G5</accession>
<comment type="caution">
    <text evidence="3">The sequence shown here is derived from an EMBL/GenBank/DDBJ whole genome shotgun (WGS) entry which is preliminary data.</text>
</comment>
<sequence>MELSKSDVVLSLAGRDQGMLFFVVDTDGVYVSLVNGKERKLENPKRKKAKHVRKVLRPDSTVAAKLIAGDKLLNSELRRELAVLGREFNVSTKEGSETWQKTT</sequence>
<keyword evidence="4" id="KW-1185">Reference proteome</keyword>